<dbReference type="EMBL" id="MN740011">
    <property type="protein sequence ID" value="QHT83791.1"/>
    <property type="molecule type" value="Genomic_DNA"/>
</dbReference>
<evidence type="ECO:0000256" key="1">
    <source>
        <dbReference type="SAM" id="MobiDB-lite"/>
    </source>
</evidence>
<sequence length="145" mass="16953">MSLSKTYSIPQNVNSRTPAFWVGPQRAGIEIIGDEIFLKGELYAKKIADKNRDIDKKKVKKEHQIEEKPKEEKPKEDKPKEEKLKKDKNKEETEKKISTDMFMDTLGERSRIWGDIYCTVSNNKNILEKPILLFETNKPMEIKNV</sequence>
<reference evidence="2" key="1">
    <citation type="journal article" date="2020" name="Nature">
        <title>Giant virus diversity and host interactions through global metagenomics.</title>
        <authorList>
            <person name="Schulz F."/>
            <person name="Roux S."/>
            <person name="Paez-Espino D."/>
            <person name="Jungbluth S."/>
            <person name="Walsh D.A."/>
            <person name="Denef V.J."/>
            <person name="McMahon K.D."/>
            <person name="Konstantinidis K.T."/>
            <person name="Eloe-Fadrosh E.A."/>
            <person name="Kyrpides N.C."/>
            <person name="Woyke T."/>
        </authorList>
    </citation>
    <scope>NUCLEOTIDE SEQUENCE</scope>
    <source>
        <strain evidence="2">GVMAG-M-3300023184-168</strain>
    </source>
</reference>
<feature type="region of interest" description="Disordered" evidence="1">
    <location>
        <begin position="53"/>
        <end position="97"/>
    </location>
</feature>
<proteinExistence type="predicted"/>
<evidence type="ECO:0000313" key="2">
    <source>
        <dbReference type="EMBL" id="QHT83791.1"/>
    </source>
</evidence>
<dbReference type="AlphaFoldDB" id="A0A6C0HSY8"/>
<protein>
    <submittedName>
        <fullName evidence="2">Uncharacterized protein</fullName>
    </submittedName>
</protein>
<name>A0A6C0HSY8_9ZZZZ</name>
<organism evidence="2">
    <name type="scientific">viral metagenome</name>
    <dbReference type="NCBI Taxonomy" id="1070528"/>
    <lineage>
        <taxon>unclassified sequences</taxon>
        <taxon>metagenomes</taxon>
        <taxon>organismal metagenomes</taxon>
    </lineage>
</organism>
<accession>A0A6C0HSY8</accession>